<feature type="transmembrane region" description="Helical" evidence="2">
    <location>
        <begin position="6"/>
        <end position="27"/>
    </location>
</feature>
<keyword evidence="2" id="KW-0812">Transmembrane</keyword>
<accession>A0A0V0QIM8</accession>
<feature type="transmembrane region" description="Helical" evidence="2">
    <location>
        <begin position="609"/>
        <end position="630"/>
    </location>
</feature>
<keyword evidence="2" id="KW-1133">Transmembrane helix</keyword>
<reference evidence="3 4" key="1">
    <citation type="journal article" date="2015" name="Sci. Rep.">
        <title>Genome of the facultative scuticociliatosis pathogen Pseudocohnilembus persalinus provides insight into its virulence through horizontal gene transfer.</title>
        <authorList>
            <person name="Xiong J."/>
            <person name="Wang G."/>
            <person name="Cheng J."/>
            <person name="Tian M."/>
            <person name="Pan X."/>
            <person name="Warren A."/>
            <person name="Jiang C."/>
            <person name="Yuan D."/>
            <person name="Miao W."/>
        </authorList>
    </citation>
    <scope>NUCLEOTIDE SEQUENCE [LARGE SCALE GENOMIC DNA]</scope>
    <source>
        <strain evidence="3">36N120E</strain>
    </source>
</reference>
<evidence type="ECO:0000256" key="2">
    <source>
        <dbReference type="SAM" id="Phobius"/>
    </source>
</evidence>
<dbReference type="OrthoDB" id="296968at2759"/>
<keyword evidence="4" id="KW-1185">Reference proteome</keyword>
<proteinExistence type="predicted"/>
<feature type="compositionally biased region" description="Low complexity" evidence="1">
    <location>
        <begin position="738"/>
        <end position="757"/>
    </location>
</feature>
<comment type="caution">
    <text evidence="3">The sequence shown here is derived from an EMBL/GenBank/DDBJ whole genome shotgun (WGS) entry which is preliminary data.</text>
</comment>
<feature type="transmembrane region" description="Helical" evidence="2">
    <location>
        <begin position="545"/>
        <end position="565"/>
    </location>
</feature>
<evidence type="ECO:0008006" key="5">
    <source>
        <dbReference type="Google" id="ProtNLM"/>
    </source>
</evidence>
<evidence type="ECO:0000313" key="4">
    <source>
        <dbReference type="Proteomes" id="UP000054937"/>
    </source>
</evidence>
<dbReference type="InParanoid" id="A0A0V0QIM8"/>
<protein>
    <recommendedName>
        <fullName evidence="5">Transmembrane protein</fullName>
    </recommendedName>
</protein>
<feature type="transmembrane region" description="Helical" evidence="2">
    <location>
        <begin position="508"/>
        <end position="524"/>
    </location>
</feature>
<name>A0A0V0QIM8_PSEPJ</name>
<dbReference type="EMBL" id="LDAU01000157">
    <property type="protein sequence ID" value="KRX02161.1"/>
    <property type="molecule type" value="Genomic_DNA"/>
</dbReference>
<feature type="transmembrane region" description="Helical" evidence="2">
    <location>
        <begin position="371"/>
        <end position="388"/>
    </location>
</feature>
<feature type="compositionally biased region" description="Basic and acidic residues" evidence="1">
    <location>
        <begin position="709"/>
        <end position="731"/>
    </location>
</feature>
<dbReference type="AlphaFoldDB" id="A0A0V0QIM8"/>
<gene>
    <name evidence="3" type="ORF">PPERSA_06356</name>
</gene>
<sequence length="763" mass="88674">MRIVIGSTIVLCMFGVTSITTFIHMILNGDDVRNIMDDYFPKDFKDNILKNVYFQSDKLSLLENLEKNKNDQMLEAYLQNDKGEKKNREQVYSTNHGLQLAQSEQLRAEFYEDIWDYFSNKDDNFPRVLIYNDYLQFLRLAQIYDEVEDKQSIIPKKKLISYYDQFADTAWKYGIMVLSYQAYCDLIKKIAKDLYPQEKKIQQIDDSSNSEVYDKYLNQQMQLDPNNKENSNDMLFQNKVHPQDQQQDSIKKSKNKKKKLSCSKRCLYGCCRCMRKIYCSYPQTAYKKLEQKVKNLYVKIFGQKQIIRGKKVQSKKGKQKATSWEFICREMIEKIIEGEEEYEIIKKQGFNIDLKFNLGNLIAILSKFNDMFTFAIIAFSNGIVWIPGWKAFTKADTQKYSVSDGTFINSFQVVYFICFAMAITYAFLSKIAYPFAAKDILGQDKDGNKASFPHPQFFLTKSLQFIGASQFMSIMTTFLDSFICVWEGDSPWYLYRDQNIVCLSNSHVLYMIGAVIGILCYYPVSTFMFPNFQFQDKALDIKYDPTFLVIYMQVKILILGVTSFFKSFGVDDSKNLYIYLQLGTTAFCMLLLSIIQVKNRPCIIGFINIFEIALYLIIATLHITGILILVTDNSYLSLFVAVPVILLIILVTYIIYKKFYKKQVKVKQNINLQDMPDIELTKKQQGGQGLDAVTSKNIATNLALFDENGKQLDPESQNDKSKKHLDMLQRSDKKKKQTQLQLSQSKKSQMNKSNKNKFSGMFQ</sequence>
<feature type="transmembrane region" description="Helical" evidence="2">
    <location>
        <begin position="577"/>
        <end position="597"/>
    </location>
</feature>
<feature type="transmembrane region" description="Helical" evidence="2">
    <location>
        <begin position="465"/>
        <end position="488"/>
    </location>
</feature>
<dbReference type="Proteomes" id="UP000054937">
    <property type="component" value="Unassembled WGS sequence"/>
</dbReference>
<evidence type="ECO:0000313" key="3">
    <source>
        <dbReference type="EMBL" id="KRX02161.1"/>
    </source>
</evidence>
<keyword evidence="2" id="KW-0472">Membrane</keyword>
<organism evidence="3 4">
    <name type="scientific">Pseudocohnilembus persalinus</name>
    <name type="common">Ciliate</name>
    <dbReference type="NCBI Taxonomy" id="266149"/>
    <lineage>
        <taxon>Eukaryota</taxon>
        <taxon>Sar</taxon>
        <taxon>Alveolata</taxon>
        <taxon>Ciliophora</taxon>
        <taxon>Intramacronucleata</taxon>
        <taxon>Oligohymenophorea</taxon>
        <taxon>Scuticociliatia</taxon>
        <taxon>Philasterida</taxon>
        <taxon>Pseudocohnilembidae</taxon>
        <taxon>Pseudocohnilembus</taxon>
    </lineage>
</organism>
<feature type="transmembrane region" description="Helical" evidence="2">
    <location>
        <begin position="636"/>
        <end position="656"/>
    </location>
</feature>
<evidence type="ECO:0000256" key="1">
    <source>
        <dbReference type="SAM" id="MobiDB-lite"/>
    </source>
</evidence>
<feature type="transmembrane region" description="Helical" evidence="2">
    <location>
        <begin position="408"/>
        <end position="428"/>
    </location>
</feature>
<feature type="region of interest" description="Disordered" evidence="1">
    <location>
        <begin position="709"/>
        <end position="763"/>
    </location>
</feature>